<keyword evidence="1" id="KW-0732">Signal</keyword>
<evidence type="ECO:0000256" key="1">
    <source>
        <dbReference type="SAM" id="SignalP"/>
    </source>
</evidence>
<sequence length="163" mass="17630">MKIRVALSIALGLCLTLASCGEEEKPEGETAPEETAVEETPAPAYAVGETVWATYFDPQYVTALTWEKTTVIAVEGDAVTVEFHGFLNEGEQATRGVEWIHPYVEVWKPEKAVLGATVVVEPPGTSFVAYPGVIEKIEEGTYTVGYEVDGVPHADGYTLAELH</sequence>
<protein>
    <submittedName>
        <fullName evidence="2">Uncharacterized protein</fullName>
    </submittedName>
</protein>
<name>A0A1F5F719_9BACT</name>
<dbReference type="PROSITE" id="PS51257">
    <property type="entry name" value="PROKAR_LIPOPROTEIN"/>
    <property type="match status" value="1"/>
</dbReference>
<comment type="caution">
    <text evidence="2">The sequence shown here is derived from an EMBL/GenBank/DDBJ whole genome shotgun (WGS) entry which is preliminary data.</text>
</comment>
<feature type="signal peptide" evidence="1">
    <location>
        <begin position="1"/>
        <end position="20"/>
    </location>
</feature>
<dbReference type="Proteomes" id="UP000177187">
    <property type="component" value="Unassembled WGS sequence"/>
</dbReference>
<accession>A0A1F5F719</accession>
<dbReference type="EMBL" id="MFAF01000072">
    <property type="protein sequence ID" value="OGD75441.1"/>
    <property type="molecule type" value="Genomic_DNA"/>
</dbReference>
<evidence type="ECO:0000313" key="2">
    <source>
        <dbReference type="EMBL" id="OGD75441.1"/>
    </source>
</evidence>
<gene>
    <name evidence="2" type="ORF">A2Y64_07460</name>
</gene>
<organism evidence="2 3">
    <name type="scientific">Candidatus Coatesbacteria bacterium RBG_13_66_14</name>
    <dbReference type="NCBI Taxonomy" id="1817816"/>
    <lineage>
        <taxon>Bacteria</taxon>
        <taxon>Candidatus Coatesiibacteriota</taxon>
    </lineage>
</organism>
<proteinExistence type="predicted"/>
<reference evidence="2 3" key="1">
    <citation type="journal article" date="2016" name="Nat. Commun.">
        <title>Thousands of microbial genomes shed light on interconnected biogeochemical processes in an aquifer system.</title>
        <authorList>
            <person name="Anantharaman K."/>
            <person name="Brown C.T."/>
            <person name="Hug L.A."/>
            <person name="Sharon I."/>
            <person name="Castelle C.J."/>
            <person name="Probst A.J."/>
            <person name="Thomas B.C."/>
            <person name="Singh A."/>
            <person name="Wilkins M.J."/>
            <person name="Karaoz U."/>
            <person name="Brodie E.L."/>
            <person name="Williams K.H."/>
            <person name="Hubbard S.S."/>
            <person name="Banfield J.F."/>
        </authorList>
    </citation>
    <scope>NUCLEOTIDE SEQUENCE [LARGE SCALE GENOMIC DNA]</scope>
</reference>
<evidence type="ECO:0000313" key="3">
    <source>
        <dbReference type="Proteomes" id="UP000177187"/>
    </source>
</evidence>
<feature type="chain" id="PRO_5009518508" evidence="1">
    <location>
        <begin position="21"/>
        <end position="163"/>
    </location>
</feature>
<dbReference type="AlphaFoldDB" id="A0A1F5F719"/>